<dbReference type="AlphaFoldDB" id="A0A4V4HCQ5"/>
<evidence type="ECO:0000256" key="1">
    <source>
        <dbReference type="SAM" id="MobiDB-lite"/>
    </source>
</evidence>
<feature type="region of interest" description="Disordered" evidence="1">
    <location>
        <begin position="53"/>
        <end position="76"/>
    </location>
</feature>
<dbReference type="EMBL" id="ML179608">
    <property type="protein sequence ID" value="THU84295.1"/>
    <property type="molecule type" value="Genomic_DNA"/>
</dbReference>
<proteinExistence type="predicted"/>
<accession>A0A4V4HCQ5</accession>
<organism evidence="3 4">
    <name type="scientific">Dendrothele bispora (strain CBS 962.96)</name>
    <dbReference type="NCBI Taxonomy" id="1314807"/>
    <lineage>
        <taxon>Eukaryota</taxon>
        <taxon>Fungi</taxon>
        <taxon>Dikarya</taxon>
        <taxon>Basidiomycota</taxon>
        <taxon>Agaricomycotina</taxon>
        <taxon>Agaricomycetes</taxon>
        <taxon>Agaricomycetidae</taxon>
        <taxon>Agaricales</taxon>
        <taxon>Agaricales incertae sedis</taxon>
        <taxon>Dendrothele</taxon>
    </lineage>
</organism>
<dbReference type="OrthoDB" id="3021788at2759"/>
<gene>
    <name evidence="3" type="ORF">K435DRAFT_806819</name>
</gene>
<dbReference type="Proteomes" id="UP000297245">
    <property type="component" value="Unassembled WGS sequence"/>
</dbReference>
<sequence length="628" mass="71368">MAEYKTRNKKPRKNYLTISDIPTLPAPLPRVHTPPRTPEYPNTCLVDMENARSSPTSHHILNTSQGRLTEPNSPDTLVEQPSSSLLSFDSSSLFLLSKEHTANLSNLSPHFATLLPSPMPRLPLASIDNTLSYPIPKTKKRKRSPHEKLLDDLQKISEHLERICQDFDTLGEFLRLLFWHKGRKRDTDLRQPYHKEVVCRFLQGRSKVKVVHIIRKIYQHPHSQPSWQCNDVKEQRAKAFSLEGDPVDIRYARPAIASYVAQLYAARAHRDLTILTKNDPDHPEDVPARVSLDHLTWDDIHSFSPDRAIATFQCRTPYLYTLFEYLAAPRKKGVSVERKYRPVDIHVVVSINALVVGHNRYVNGYLPIHLGVQLFSCQVHVNIKRWLCRMGLVTSDKTVRRAIANMTEKKMQESTINEAARNEVTKCYVLDNCQRNSAVHEGGGLLLKTIMKVGTAATEIGLQDCPQGAWDLKSHLSLVSKNCRSSMTVDTLWESINWSNQFDSQALYIVKTLVDAIPFLHSYSKVISDRFRTAPIAIHRIPEDRQTKIQPLGTNSEREVEIHGLKHCIEDFDEQIGFTAGGADETTLEWISGDGATFQTFLNLQKYLAPTALGNRETLRNKIATPET</sequence>
<name>A0A4V4HCQ5_DENBC</name>
<protein>
    <recommendedName>
        <fullName evidence="2">DUF6589 domain-containing protein</fullName>
    </recommendedName>
</protein>
<feature type="domain" description="DUF6589" evidence="2">
    <location>
        <begin position="484"/>
        <end position="609"/>
    </location>
</feature>
<reference evidence="3 4" key="1">
    <citation type="journal article" date="2019" name="Nat. Ecol. Evol.">
        <title>Megaphylogeny resolves global patterns of mushroom evolution.</title>
        <authorList>
            <person name="Varga T."/>
            <person name="Krizsan K."/>
            <person name="Foldi C."/>
            <person name="Dima B."/>
            <person name="Sanchez-Garcia M."/>
            <person name="Sanchez-Ramirez S."/>
            <person name="Szollosi G.J."/>
            <person name="Szarkandi J.G."/>
            <person name="Papp V."/>
            <person name="Albert L."/>
            <person name="Andreopoulos W."/>
            <person name="Angelini C."/>
            <person name="Antonin V."/>
            <person name="Barry K.W."/>
            <person name="Bougher N.L."/>
            <person name="Buchanan P."/>
            <person name="Buyck B."/>
            <person name="Bense V."/>
            <person name="Catcheside P."/>
            <person name="Chovatia M."/>
            <person name="Cooper J."/>
            <person name="Damon W."/>
            <person name="Desjardin D."/>
            <person name="Finy P."/>
            <person name="Geml J."/>
            <person name="Haridas S."/>
            <person name="Hughes K."/>
            <person name="Justo A."/>
            <person name="Karasinski D."/>
            <person name="Kautmanova I."/>
            <person name="Kiss B."/>
            <person name="Kocsube S."/>
            <person name="Kotiranta H."/>
            <person name="LaButti K.M."/>
            <person name="Lechner B.E."/>
            <person name="Liimatainen K."/>
            <person name="Lipzen A."/>
            <person name="Lukacs Z."/>
            <person name="Mihaltcheva S."/>
            <person name="Morgado L.N."/>
            <person name="Niskanen T."/>
            <person name="Noordeloos M.E."/>
            <person name="Ohm R.A."/>
            <person name="Ortiz-Santana B."/>
            <person name="Ovrebo C."/>
            <person name="Racz N."/>
            <person name="Riley R."/>
            <person name="Savchenko A."/>
            <person name="Shiryaev A."/>
            <person name="Soop K."/>
            <person name="Spirin V."/>
            <person name="Szebenyi C."/>
            <person name="Tomsovsky M."/>
            <person name="Tulloss R.E."/>
            <person name="Uehling J."/>
            <person name="Grigoriev I.V."/>
            <person name="Vagvolgyi C."/>
            <person name="Papp T."/>
            <person name="Martin F.M."/>
            <person name="Miettinen O."/>
            <person name="Hibbett D.S."/>
            <person name="Nagy L.G."/>
        </authorList>
    </citation>
    <scope>NUCLEOTIDE SEQUENCE [LARGE SCALE GENOMIC DNA]</scope>
    <source>
        <strain evidence="3 4">CBS 962.96</strain>
    </source>
</reference>
<dbReference type="Pfam" id="PF20231">
    <property type="entry name" value="DUF6589"/>
    <property type="match status" value="1"/>
</dbReference>
<dbReference type="InterPro" id="IPR046496">
    <property type="entry name" value="DUF6589"/>
</dbReference>
<evidence type="ECO:0000313" key="4">
    <source>
        <dbReference type="Proteomes" id="UP000297245"/>
    </source>
</evidence>
<evidence type="ECO:0000313" key="3">
    <source>
        <dbReference type="EMBL" id="THU84295.1"/>
    </source>
</evidence>
<keyword evidence="4" id="KW-1185">Reference proteome</keyword>
<evidence type="ECO:0000259" key="2">
    <source>
        <dbReference type="Pfam" id="PF20231"/>
    </source>
</evidence>